<reference evidence="3" key="1">
    <citation type="journal article" date="2019" name="Int. J. Syst. Evol. Microbiol.">
        <title>The Global Catalogue of Microorganisms (GCM) 10K type strain sequencing project: providing services to taxonomists for standard genome sequencing and annotation.</title>
        <authorList>
            <consortium name="The Broad Institute Genomics Platform"/>
            <consortium name="The Broad Institute Genome Sequencing Center for Infectious Disease"/>
            <person name="Wu L."/>
            <person name="Ma J."/>
        </authorList>
    </citation>
    <scope>NUCLEOTIDE SEQUENCE [LARGE SCALE GENOMIC DNA]</scope>
    <source>
        <strain evidence="3">NBRC 108894</strain>
    </source>
</reference>
<dbReference type="RefSeq" id="WP_284252218.1">
    <property type="nucleotide sequence ID" value="NZ_BAAAQO010000005.1"/>
</dbReference>
<feature type="transmembrane region" description="Helical" evidence="1">
    <location>
        <begin position="329"/>
        <end position="357"/>
    </location>
</feature>
<feature type="transmembrane region" description="Helical" evidence="1">
    <location>
        <begin position="6"/>
        <end position="25"/>
    </location>
</feature>
<proteinExistence type="predicted"/>
<feature type="transmembrane region" description="Helical" evidence="1">
    <location>
        <begin position="54"/>
        <end position="71"/>
    </location>
</feature>
<evidence type="ECO:0000256" key="1">
    <source>
        <dbReference type="SAM" id="Phobius"/>
    </source>
</evidence>
<feature type="transmembrane region" description="Helical" evidence="1">
    <location>
        <begin position="83"/>
        <end position="109"/>
    </location>
</feature>
<comment type="caution">
    <text evidence="2">The sequence shown here is derived from an EMBL/GenBank/DDBJ whole genome shotgun (WGS) entry which is preliminary data.</text>
</comment>
<dbReference type="EMBL" id="BSVB01000001">
    <property type="protein sequence ID" value="GMA93423.1"/>
    <property type="molecule type" value="Genomic_DNA"/>
</dbReference>
<feature type="transmembrane region" description="Helical" evidence="1">
    <location>
        <begin position="369"/>
        <end position="392"/>
    </location>
</feature>
<gene>
    <name evidence="2" type="ORF">GCM10025881_02470</name>
</gene>
<feature type="transmembrane region" description="Helical" evidence="1">
    <location>
        <begin position="32"/>
        <end position="48"/>
    </location>
</feature>
<feature type="transmembrane region" description="Helical" evidence="1">
    <location>
        <begin position="184"/>
        <end position="207"/>
    </location>
</feature>
<keyword evidence="3" id="KW-1185">Reference proteome</keyword>
<organism evidence="2 3">
    <name type="scientific">Pseudolysinimonas kribbensis</name>
    <dbReference type="NCBI Taxonomy" id="433641"/>
    <lineage>
        <taxon>Bacteria</taxon>
        <taxon>Bacillati</taxon>
        <taxon>Actinomycetota</taxon>
        <taxon>Actinomycetes</taxon>
        <taxon>Micrococcales</taxon>
        <taxon>Microbacteriaceae</taxon>
        <taxon>Pseudolysinimonas</taxon>
    </lineage>
</organism>
<accession>A0ABQ6K1F2</accession>
<evidence type="ECO:0000313" key="2">
    <source>
        <dbReference type="EMBL" id="GMA93423.1"/>
    </source>
</evidence>
<feature type="transmembrane region" description="Helical" evidence="1">
    <location>
        <begin position="213"/>
        <end position="246"/>
    </location>
</feature>
<keyword evidence="1" id="KW-0472">Membrane</keyword>
<keyword evidence="1" id="KW-0812">Transmembrane</keyword>
<protein>
    <recommendedName>
        <fullName evidence="4">O-antigen ligase domain-containing protein</fullName>
    </recommendedName>
</protein>
<name>A0ABQ6K1F2_9MICO</name>
<evidence type="ECO:0000313" key="3">
    <source>
        <dbReference type="Proteomes" id="UP001157034"/>
    </source>
</evidence>
<sequence length="429" mass="44637">MGDSALGVAGLALLGVLAFASAILLFRVVPRAAFVVWCLVLFFVPVWIGAQVGSFFAAISMVTLAGIAANVTRMRFALPDLAIAGFAGLGAILFAVGQVSLSAIVTAVVEWVVPYVWGRIVASRVSSGFVFKAIAVCATFAAVLALLEFATGRNLFVQLPALGPSYSVWAPLQYRGGLLRAEGAFGHSIALGASLALSTAFVLAAAWRTRTHILMLVIIGAATVVTFSRIGLITEVITIALCVVLLHRLRTSTRIAVLIIAVVAALVVVPLISDVFLDAGAEAGGSADYRVDLLQLLPQLKPFGSSDDWSSVTANGTYLGSFAATIDNALLLIALRFGIVPALVLVLLLGAGIVSILIPHRATAASIGLVAQIPALFSVALITQYGMFLWFVGGLAVSLIHSRDPSGEQGGVSRFRVHPLALAPGSPRS</sequence>
<feature type="transmembrane region" description="Helical" evidence="1">
    <location>
        <begin position="129"/>
        <end position="150"/>
    </location>
</feature>
<dbReference type="Proteomes" id="UP001157034">
    <property type="component" value="Unassembled WGS sequence"/>
</dbReference>
<keyword evidence="1" id="KW-1133">Transmembrane helix</keyword>
<evidence type="ECO:0008006" key="4">
    <source>
        <dbReference type="Google" id="ProtNLM"/>
    </source>
</evidence>
<feature type="transmembrane region" description="Helical" evidence="1">
    <location>
        <begin position="255"/>
        <end position="273"/>
    </location>
</feature>